<accession>Q55RB6</accession>
<dbReference type="STRING" id="214684.Q5KEV5"/>
<dbReference type="AlphaFoldDB" id="Q5KEV5"/>
<feature type="region of interest" description="Disordered" evidence="1">
    <location>
        <begin position="236"/>
        <end position="300"/>
    </location>
</feature>
<feature type="compositionally biased region" description="Low complexity" evidence="1">
    <location>
        <begin position="246"/>
        <end position="260"/>
    </location>
</feature>
<dbReference type="PaxDb" id="214684-Q5KEV5"/>
<gene>
    <name evidence="2" type="ordered locus">CNF04110</name>
</gene>
<organism evidence="2 3">
    <name type="scientific">Cryptococcus deneoformans (strain JEC21 / ATCC MYA-565)</name>
    <name type="common">Cryptococcus neoformans var. neoformans serotype D</name>
    <dbReference type="NCBI Taxonomy" id="214684"/>
    <lineage>
        <taxon>Eukaryota</taxon>
        <taxon>Fungi</taxon>
        <taxon>Dikarya</taxon>
        <taxon>Basidiomycota</taxon>
        <taxon>Agaricomycotina</taxon>
        <taxon>Tremellomycetes</taxon>
        <taxon>Tremellales</taxon>
        <taxon>Cryptococcaceae</taxon>
        <taxon>Cryptococcus</taxon>
        <taxon>Cryptococcus neoformans species complex</taxon>
    </lineage>
</organism>
<feature type="compositionally biased region" description="Polar residues" evidence="1">
    <location>
        <begin position="236"/>
        <end position="245"/>
    </location>
</feature>
<protein>
    <submittedName>
        <fullName evidence="2">Expressed protein</fullName>
    </submittedName>
</protein>
<evidence type="ECO:0000313" key="3">
    <source>
        <dbReference type="Proteomes" id="UP000002149"/>
    </source>
</evidence>
<dbReference type="KEGG" id="cne:CNF04110"/>
<feature type="compositionally biased region" description="Polar residues" evidence="1">
    <location>
        <begin position="323"/>
        <end position="334"/>
    </location>
</feature>
<dbReference type="eggNOG" id="ENOG502SC1Z">
    <property type="taxonomic scope" value="Eukaryota"/>
</dbReference>
<dbReference type="RefSeq" id="XP_571382.1">
    <property type="nucleotide sequence ID" value="XM_571382.2"/>
</dbReference>
<dbReference type="GeneID" id="3258449"/>
<accession>Q5KEV5</accession>
<feature type="region of interest" description="Disordered" evidence="1">
    <location>
        <begin position="316"/>
        <end position="425"/>
    </location>
</feature>
<evidence type="ECO:0000313" key="2">
    <source>
        <dbReference type="EMBL" id="AAW44075.1"/>
    </source>
</evidence>
<keyword evidence="3" id="KW-1185">Reference proteome</keyword>
<dbReference type="Proteomes" id="UP000002149">
    <property type="component" value="Chromosome 6"/>
</dbReference>
<dbReference type="OMA" id="FWKKSEY"/>
<dbReference type="HOGENOM" id="CLU_512888_0_0_1"/>
<dbReference type="VEuPathDB" id="FungiDB:CNF04110"/>
<dbReference type="EMBL" id="AE017346">
    <property type="protein sequence ID" value="AAW44075.1"/>
    <property type="molecule type" value="Genomic_DNA"/>
</dbReference>
<dbReference type="InParanoid" id="Q5KEV5"/>
<feature type="compositionally biased region" description="Low complexity" evidence="1">
    <location>
        <begin position="354"/>
        <end position="367"/>
    </location>
</feature>
<sequence length="546" mass="59683">MSTPTSNKRVRLHWDPESYPSSERLKAELNHDYAHKIPYHLVSAPLTPSTSTVACSSSPRRAQHSLSSSSPTRKSNASLTAPHQLNLDLGKTFIFGRHHVRDASRPKPSITIESAVPRKLNHLVANPSNNVESIILSREAHHASRVHALVELILPLSQTREKVMRIIAIGQNGMRVRLPQQAFTAGPKNKSTKKGVRLVQGQRYDVPVRAGDQVELDFYGDKAVIAMLVDRAQSPEKSPLNQILFPSSPVSRPALSSSMPPSSPPIIRDELEDEEDKPPRQAGSDEEDEHPFAQHLASPSRSPLFAAQSCLDIDAQSARSRESSPLSPISNHSALSDAEPEPEVEASFRASALPARPSSPIHPSSPSYDRDSEPDDIQVKTERLENLPLSRSHSRKSTPARAGSTAATAAPTVPTAEIKGPPADVDRPAVIASTVVFSGSSKLSLPDLVKHMLEAQPHLKAHGDEDMWAIWVGEELESNPMFGKVERHGKDSAGHPLLPHYFYNPSADPDTQRASDLGGLVRPLRTAARGGQAIDWRPVGRRKRVW</sequence>
<reference evidence="2 3" key="1">
    <citation type="journal article" date="2005" name="Science">
        <title>The genome of the basidiomycetous yeast and human pathogen Cryptococcus neoformans.</title>
        <authorList>
            <person name="Loftus B.J."/>
            <person name="Fung E."/>
            <person name="Roncaglia P."/>
            <person name="Rowley D."/>
            <person name="Amedeo P."/>
            <person name="Bruno D."/>
            <person name="Vamathevan J."/>
            <person name="Miranda M."/>
            <person name="Anderson I.J."/>
            <person name="Fraser J.A."/>
            <person name="Allen J.E."/>
            <person name="Bosdet I.E."/>
            <person name="Brent M.R."/>
            <person name="Chiu R."/>
            <person name="Doering T.L."/>
            <person name="Donlin M.J."/>
            <person name="D'Souza C.A."/>
            <person name="Fox D.S."/>
            <person name="Grinberg V."/>
            <person name="Fu J."/>
            <person name="Fukushima M."/>
            <person name="Haas B.J."/>
            <person name="Huang J.C."/>
            <person name="Janbon G."/>
            <person name="Jones S.J."/>
            <person name="Koo H.L."/>
            <person name="Krzywinski M.I."/>
            <person name="Kwon-Chung J.K."/>
            <person name="Lengeler K.B."/>
            <person name="Maiti R."/>
            <person name="Marra M.A."/>
            <person name="Marra R.E."/>
            <person name="Mathewson C.A."/>
            <person name="Mitchell T.G."/>
            <person name="Pertea M."/>
            <person name="Riggs F.R."/>
            <person name="Salzberg S.L."/>
            <person name="Schein J.E."/>
            <person name="Shvartsbeyn A."/>
            <person name="Shin H."/>
            <person name="Shumway M."/>
            <person name="Specht C.A."/>
            <person name="Suh B.B."/>
            <person name="Tenney A."/>
            <person name="Utterback T.R."/>
            <person name="Wickes B.L."/>
            <person name="Wortman J.R."/>
            <person name="Wye N.H."/>
            <person name="Kronstad J.W."/>
            <person name="Lodge J.K."/>
            <person name="Heitman J."/>
            <person name="Davis R.W."/>
            <person name="Fraser C.M."/>
            <person name="Hyman R.W."/>
        </authorList>
    </citation>
    <scope>NUCLEOTIDE SEQUENCE [LARGE SCALE GENOMIC DNA]</scope>
    <source>
        <strain evidence="3">JEC21 / ATCC MYA-565</strain>
    </source>
</reference>
<name>Q5KEV5_CRYD1</name>
<feature type="compositionally biased region" description="Low complexity" evidence="1">
    <location>
        <begin position="399"/>
        <end position="416"/>
    </location>
</feature>
<feature type="region of interest" description="Disordered" evidence="1">
    <location>
        <begin position="48"/>
        <end position="82"/>
    </location>
</feature>
<evidence type="ECO:0000256" key="1">
    <source>
        <dbReference type="SAM" id="MobiDB-lite"/>
    </source>
</evidence>
<proteinExistence type="predicted"/>
<dbReference type="OrthoDB" id="5348546at2759"/>